<accession>A0A2T9Y1N2</accession>
<feature type="signal peptide" evidence="1">
    <location>
        <begin position="1"/>
        <end position="24"/>
    </location>
</feature>
<reference evidence="2 3" key="1">
    <citation type="journal article" date="2018" name="MBio">
        <title>Comparative Genomics Reveals the Core Gene Toolbox for the Fungus-Insect Symbiosis.</title>
        <authorList>
            <person name="Wang Y."/>
            <person name="Stata M."/>
            <person name="Wang W."/>
            <person name="Stajich J.E."/>
            <person name="White M.M."/>
            <person name="Moncalvo J.M."/>
        </authorList>
    </citation>
    <scope>NUCLEOTIDE SEQUENCE [LARGE SCALE GENOMIC DNA]</scope>
    <source>
        <strain evidence="2 3">SWE-8-4</strain>
    </source>
</reference>
<dbReference type="Proteomes" id="UP000245383">
    <property type="component" value="Unassembled WGS sequence"/>
</dbReference>
<comment type="caution">
    <text evidence="2">The sequence shown here is derived from an EMBL/GenBank/DDBJ whole genome shotgun (WGS) entry which is preliminary data.</text>
</comment>
<gene>
    <name evidence="2" type="ORF">BB561_006783</name>
</gene>
<protein>
    <submittedName>
        <fullName evidence="2">Uncharacterized protein</fullName>
    </submittedName>
</protein>
<proteinExistence type="predicted"/>
<sequence>MIYHKSLLSAWFLAQAFIQISVSADEPRTKVQLYTGPAVTHSVNGAVTICDKNGCVTTLNKDISDDHSINVYPERNEVVFTIVKCKSDIYPTCDAGYQKCNSEQTGYDECVNGKLVFRQCNSDQFCVALNGNVAGCAARNDVSKCTDGATRCAVGNLDSETCYNGKWVIRKCSGDELCKINIDNVAGCAKINVPEPTCDAGYQKCNSEQTGYDECVNGKLVFRQCNSDQFCVALNGNGIDSETCSNGKWVRRKCSGNEECRLAEVNVYRCVNINVPECTEGASRCNPQRFGSETCFEGKWAFRKCGGNEDCRITEGNVAKCVDPNPPAPSCKNGDQKCNSEQTGYDECIDGRLTFKPCGSNQKCYALNGPRVLCGGSNIVPECTDGQTRCAVGNLDSETCYNGKWVIRKCSGDELCKINIDNVAGCAKINVPEPACDAGYQKCNSEQTGYDECVNGKLVFRQCNSDQFCVALNGNVAGCAARNNV</sequence>
<keyword evidence="3" id="KW-1185">Reference proteome</keyword>
<evidence type="ECO:0000313" key="2">
    <source>
        <dbReference type="EMBL" id="PVU86217.1"/>
    </source>
</evidence>
<organism evidence="2 3">
    <name type="scientific">Smittium simulii</name>
    <dbReference type="NCBI Taxonomy" id="133385"/>
    <lineage>
        <taxon>Eukaryota</taxon>
        <taxon>Fungi</taxon>
        <taxon>Fungi incertae sedis</taxon>
        <taxon>Zoopagomycota</taxon>
        <taxon>Kickxellomycotina</taxon>
        <taxon>Harpellomycetes</taxon>
        <taxon>Harpellales</taxon>
        <taxon>Legeriomycetaceae</taxon>
        <taxon>Smittium</taxon>
    </lineage>
</organism>
<evidence type="ECO:0000256" key="1">
    <source>
        <dbReference type="SAM" id="SignalP"/>
    </source>
</evidence>
<dbReference type="STRING" id="133385.A0A2T9Y1N2"/>
<evidence type="ECO:0000313" key="3">
    <source>
        <dbReference type="Proteomes" id="UP000245383"/>
    </source>
</evidence>
<dbReference type="EMBL" id="MBFR01000706">
    <property type="protein sequence ID" value="PVU86217.1"/>
    <property type="molecule type" value="Genomic_DNA"/>
</dbReference>
<name>A0A2T9Y1N2_9FUNG</name>
<dbReference type="AlphaFoldDB" id="A0A2T9Y1N2"/>
<keyword evidence="1" id="KW-0732">Signal</keyword>
<feature type="chain" id="PRO_5015582720" evidence="1">
    <location>
        <begin position="25"/>
        <end position="485"/>
    </location>
</feature>